<proteinExistence type="predicted"/>
<comment type="caution">
    <text evidence="2">The sequence shown here is derived from an EMBL/GenBank/DDBJ whole genome shotgun (WGS) entry which is preliminary data.</text>
</comment>
<evidence type="ECO:0000256" key="1">
    <source>
        <dbReference type="SAM" id="Phobius"/>
    </source>
</evidence>
<keyword evidence="1" id="KW-0812">Transmembrane</keyword>
<organism evidence="2 3">
    <name type="scientific">Ensete ventricosum</name>
    <name type="common">Abyssinian banana</name>
    <name type="synonym">Musa ensete</name>
    <dbReference type="NCBI Taxonomy" id="4639"/>
    <lineage>
        <taxon>Eukaryota</taxon>
        <taxon>Viridiplantae</taxon>
        <taxon>Streptophyta</taxon>
        <taxon>Embryophyta</taxon>
        <taxon>Tracheophyta</taxon>
        <taxon>Spermatophyta</taxon>
        <taxon>Magnoliopsida</taxon>
        <taxon>Liliopsida</taxon>
        <taxon>Zingiberales</taxon>
        <taxon>Musaceae</taxon>
        <taxon>Ensete</taxon>
    </lineage>
</organism>
<keyword evidence="1" id="KW-0472">Membrane</keyword>
<evidence type="ECO:0000313" key="2">
    <source>
        <dbReference type="EMBL" id="KAJ8466499.1"/>
    </source>
</evidence>
<protein>
    <submittedName>
        <fullName evidence="2">Uncharacterized protein</fullName>
    </submittedName>
</protein>
<accession>A0AAV8Q4R7</accession>
<sequence>MVKISSSLVGVLNFQILSSSPSRSLASPYGYASTSPRNASGSSNCFHVSILLCIYLFLHFLLNVTNTSGRRFRGRDTRSISWGTTRTGCKRGWGDRNNWRVIHGF</sequence>
<keyword evidence="1" id="KW-1133">Transmembrane helix</keyword>
<dbReference type="EMBL" id="JAQQAF010000008">
    <property type="protein sequence ID" value="KAJ8466499.1"/>
    <property type="molecule type" value="Genomic_DNA"/>
</dbReference>
<evidence type="ECO:0000313" key="3">
    <source>
        <dbReference type="Proteomes" id="UP001222027"/>
    </source>
</evidence>
<keyword evidence="3" id="KW-1185">Reference proteome</keyword>
<name>A0AAV8Q4R7_ENSVE</name>
<dbReference type="Proteomes" id="UP001222027">
    <property type="component" value="Unassembled WGS sequence"/>
</dbReference>
<gene>
    <name evidence="2" type="ORF">OPV22_029051</name>
</gene>
<feature type="transmembrane region" description="Helical" evidence="1">
    <location>
        <begin position="46"/>
        <end position="65"/>
    </location>
</feature>
<dbReference type="AlphaFoldDB" id="A0AAV8Q4R7"/>
<reference evidence="2 3" key="1">
    <citation type="submission" date="2022-12" db="EMBL/GenBank/DDBJ databases">
        <title>Chromosome-scale assembly of the Ensete ventricosum genome.</title>
        <authorList>
            <person name="Dussert Y."/>
            <person name="Stocks J."/>
            <person name="Wendawek A."/>
            <person name="Woldeyes F."/>
            <person name="Nichols R.A."/>
            <person name="Borrell J.S."/>
        </authorList>
    </citation>
    <scope>NUCLEOTIDE SEQUENCE [LARGE SCALE GENOMIC DNA]</scope>
    <source>
        <strain evidence="3">cv. Maze</strain>
        <tissue evidence="2">Seeds</tissue>
    </source>
</reference>